<evidence type="ECO:0000256" key="2">
    <source>
        <dbReference type="SAM" id="Phobius"/>
    </source>
</evidence>
<keyword evidence="2" id="KW-0472">Membrane</keyword>
<dbReference type="RefSeq" id="WP_344755838.1">
    <property type="nucleotide sequence ID" value="NZ_BAABAE010000003.1"/>
</dbReference>
<proteinExistence type="predicted"/>
<protein>
    <submittedName>
        <fullName evidence="3">Uncharacterized protein</fullName>
    </submittedName>
</protein>
<organism evidence="3 4">
    <name type="scientific">Leifsonella bigeumensis</name>
    <dbReference type="NCBI Taxonomy" id="433643"/>
    <lineage>
        <taxon>Bacteria</taxon>
        <taxon>Bacillati</taxon>
        <taxon>Actinomycetota</taxon>
        <taxon>Actinomycetes</taxon>
        <taxon>Micrococcales</taxon>
        <taxon>Microbacteriaceae</taxon>
        <taxon>Leifsonella</taxon>
    </lineage>
</organism>
<gene>
    <name evidence="3" type="ORF">GCM10022239_17820</name>
</gene>
<keyword evidence="2" id="KW-1133">Transmembrane helix</keyword>
<reference evidence="4" key="1">
    <citation type="journal article" date="2019" name="Int. J. Syst. Evol. Microbiol.">
        <title>The Global Catalogue of Microorganisms (GCM) 10K type strain sequencing project: providing services to taxonomists for standard genome sequencing and annotation.</title>
        <authorList>
            <consortium name="The Broad Institute Genomics Platform"/>
            <consortium name="The Broad Institute Genome Sequencing Center for Infectious Disease"/>
            <person name="Wu L."/>
            <person name="Ma J."/>
        </authorList>
    </citation>
    <scope>NUCLEOTIDE SEQUENCE [LARGE SCALE GENOMIC DNA]</scope>
    <source>
        <strain evidence="4">JCM 16949</strain>
    </source>
</reference>
<keyword evidence="2" id="KW-0812">Transmembrane</keyword>
<dbReference type="Proteomes" id="UP001501004">
    <property type="component" value="Unassembled WGS sequence"/>
</dbReference>
<evidence type="ECO:0000313" key="3">
    <source>
        <dbReference type="EMBL" id="GAA3742745.1"/>
    </source>
</evidence>
<comment type="caution">
    <text evidence="3">The sequence shown here is derived from an EMBL/GenBank/DDBJ whole genome shotgun (WGS) entry which is preliminary data.</text>
</comment>
<evidence type="ECO:0000256" key="1">
    <source>
        <dbReference type="SAM" id="MobiDB-lite"/>
    </source>
</evidence>
<feature type="region of interest" description="Disordered" evidence="1">
    <location>
        <begin position="1"/>
        <end position="20"/>
    </location>
</feature>
<keyword evidence="4" id="KW-1185">Reference proteome</keyword>
<accession>A0ABP7FN16</accession>
<sequence>MSEPAPPPVAPSDAGKRPRRESGIPRWVIVGGIVAAVVVVAIVVVHLAGGGLGGHFPMVGH</sequence>
<feature type="compositionally biased region" description="Pro residues" evidence="1">
    <location>
        <begin position="1"/>
        <end position="10"/>
    </location>
</feature>
<name>A0ABP7FN16_9MICO</name>
<evidence type="ECO:0000313" key="4">
    <source>
        <dbReference type="Proteomes" id="UP001501004"/>
    </source>
</evidence>
<feature type="transmembrane region" description="Helical" evidence="2">
    <location>
        <begin position="27"/>
        <end position="48"/>
    </location>
</feature>
<dbReference type="EMBL" id="BAABAE010000003">
    <property type="protein sequence ID" value="GAA3742745.1"/>
    <property type="molecule type" value="Genomic_DNA"/>
</dbReference>